<dbReference type="PANTHER" id="PTHR11070">
    <property type="entry name" value="UVRD / RECB / PCRA DNA HELICASE FAMILY MEMBER"/>
    <property type="match status" value="1"/>
</dbReference>
<sequence>AGNAVRILSVHKSKGLEFPVVFLAELDSKFNKRDIQRDFLADAGDTLGLQIIDRKSNSKLRSLAHEVIAERKLSTALAEEMRILYVATTRARDRLILSACEKPGNCRTIICNGFFFGAESIPSWQLRWCQSPLEWVLYGLSDQENLHSAFETGLAATGDDDDLFSIKLYEQRELERLSGYVLKLKVGKSRRFAPTVCHSERSPFFGHSERSVSGAKNLAKRTESKLLSQVKKSLAWRYGFGDAPLLPAKTSVTAITHRNDEYLKIDYSRAL</sequence>
<organism evidence="6">
    <name type="scientific">marine sediment metagenome</name>
    <dbReference type="NCBI Taxonomy" id="412755"/>
    <lineage>
        <taxon>unclassified sequences</taxon>
        <taxon>metagenomes</taxon>
        <taxon>ecological metagenomes</taxon>
    </lineage>
</organism>
<dbReference type="GO" id="GO:0043138">
    <property type="term" value="F:3'-5' DNA helicase activity"/>
    <property type="evidence" value="ECO:0007669"/>
    <property type="project" value="TreeGrafter"/>
</dbReference>
<dbReference type="PANTHER" id="PTHR11070:SF48">
    <property type="entry name" value="ATP-DEPENDENT HELICASE_NUCLEASE SUBUNIT A"/>
    <property type="match status" value="1"/>
</dbReference>
<evidence type="ECO:0000313" key="6">
    <source>
        <dbReference type="EMBL" id="GAI77519.1"/>
    </source>
</evidence>
<evidence type="ECO:0000256" key="2">
    <source>
        <dbReference type="ARBA" id="ARBA00022801"/>
    </source>
</evidence>
<keyword evidence="1" id="KW-0547">Nucleotide-binding</keyword>
<keyword evidence="3" id="KW-0347">Helicase</keyword>
<gene>
    <name evidence="6" type="ORF">S12H4_18600</name>
</gene>
<feature type="non-terminal residue" evidence="6">
    <location>
        <position position="1"/>
    </location>
</feature>
<dbReference type="Gene3D" id="3.40.50.300">
    <property type="entry name" value="P-loop containing nucleotide triphosphate hydrolases"/>
    <property type="match status" value="1"/>
</dbReference>
<keyword evidence="4" id="KW-0067">ATP-binding</keyword>
<evidence type="ECO:0000259" key="5">
    <source>
        <dbReference type="Pfam" id="PF13361"/>
    </source>
</evidence>
<dbReference type="EMBL" id="BARW01009205">
    <property type="protein sequence ID" value="GAI77519.1"/>
    <property type="molecule type" value="Genomic_DNA"/>
</dbReference>
<dbReference type="GO" id="GO:0005829">
    <property type="term" value="C:cytosol"/>
    <property type="evidence" value="ECO:0007669"/>
    <property type="project" value="TreeGrafter"/>
</dbReference>
<dbReference type="InterPro" id="IPR000212">
    <property type="entry name" value="DNA_helicase_UvrD/REP"/>
</dbReference>
<feature type="domain" description="UvrD-like helicase C-terminal" evidence="5">
    <location>
        <begin position="3"/>
        <end position="101"/>
    </location>
</feature>
<dbReference type="GO" id="GO:0033202">
    <property type="term" value="C:DNA helicase complex"/>
    <property type="evidence" value="ECO:0007669"/>
    <property type="project" value="TreeGrafter"/>
</dbReference>
<evidence type="ECO:0000256" key="3">
    <source>
        <dbReference type="ARBA" id="ARBA00022806"/>
    </source>
</evidence>
<evidence type="ECO:0000256" key="1">
    <source>
        <dbReference type="ARBA" id="ARBA00022741"/>
    </source>
</evidence>
<name>X1TBY9_9ZZZZ</name>
<dbReference type="InterPro" id="IPR027417">
    <property type="entry name" value="P-loop_NTPase"/>
</dbReference>
<dbReference type="SUPFAM" id="SSF52540">
    <property type="entry name" value="P-loop containing nucleoside triphosphate hydrolases"/>
    <property type="match status" value="1"/>
</dbReference>
<dbReference type="GO" id="GO:0000725">
    <property type="term" value="P:recombinational repair"/>
    <property type="evidence" value="ECO:0007669"/>
    <property type="project" value="TreeGrafter"/>
</dbReference>
<dbReference type="GO" id="GO:0003677">
    <property type="term" value="F:DNA binding"/>
    <property type="evidence" value="ECO:0007669"/>
    <property type="project" value="InterPro"/>
</dbReference>
<reference evidence="6" key="1">
    <citation type="journal article" date="2014" name="Front. Microbiol.">
        <title>High frequency of phylogenetically diverse reductive dehalogenase-homologous genes in deep subseafloor sedimentary metagenomes.</title>
        <authorList>
            <person name="Kawai M."/>
            <person name="Futagami T."/>
            <person name="Toyoda A."/>
            <person name="Takaki Y."/>
            <person name="Nishi S."/>
            <person name="Hori S."/>
            <person name="Arai W."/>
            <person name="Tsubouchi T."/>
            <person name="Morono Y."/>
            <person name="Uchiyama I."/>
            <person name="Ito T."/>
            <person name="Fujiyama A."/>
            <person name="Inagaki F."/>
            <person name="Takami H."/>
        </authorList>
    </citation>
    <scope>NUCLEOTIDE SEQUENCE</scope>
    <source>
        <strain evidence="6">Expedition CK06-06</strain>
    </source>
</reference>
<dbReference type="InterPro" id="IPR014017">
    <property type="entry name" value="DNA_helicase_UvrD-like_C"/>
</dbReference>
<dbReference type="GO" id="GO:0016787">
    <property type="term" value="F:hydrolase activity"/>
    <property type="evidence" value="ECO:0007669"/>
    <property type="project" value="UniProtKB-KW"/>
</dbReference>
<evidence type="ECO:0000256" key="4">
    <source>
        <dbReference type="ARBA" id="ARBA00022840"/>
    </source>
</evidence>
<keyword evidence="2" id="KW-0378">Hydrolase</keyword>
<dbReference type="Pfam" id="PF13361">
    <property type="entry name" value="UvrD_C"/>
    <property type="match status" value="1"/>
</dbReference>
<proteinExistence type="predicted"/>
<protein>
    <recommendedName>
        <fullName evidence="5">UvrD-like helicase C-terminal domain-containing protein</fullName>
    </recommendedName>
</protein>
<dbReference type="GO" id="GO:0005524">
    <property type="term" value="F:ATP binding"/>
    <property type="evidence" value="ECO:0007669"/>
    <property type="project" value="UniProtKB-KW"/>
</dbReference>
<comment type="caution">
    <text evidence="6">The sequence shown here is derived from an EMBL/GenBank/DDBJ whole genome shotgun (WGS) entry which is preliminary data.</text>
</comment>
<dbReference type="AlphaFoldDB" id="X1TBY9"/>
<accession>X1TBY9</accession>